<organism evidence="10 11">
    <name type="scientific">Limnobacter profundi</name>
    <dbReference type="NCBI Taxonomy" id="2732163"/>
    <lineage>
        <taxon>Bacteria</taxon>
        <taxon>Pseudomonadati</taxon>
        <taxon>Pseudomonadota</taxon>
        <taxon>Betaproteobacteria</taxon>
        <taxon>Burkholderiales</taxon>
        <taxon>Burkholderiaceae</taxon>
        <taxon>Limnobacter</taxon>
    </lineage>
</organism>
<evidence type="ECO:0000256" key="7">
    <source>
        <dbReference type="ARBA" id="ARBA00023136"/>
    </source>
</evidence>
<name>A0ABX6N4T4_9BURK</name>
<evidence type="ECO:0000313" key="11">
    <source>
        <dbReference type="Proteomes" id="UP000501130"/>
    </source>
</evidence>
<evidence type="ECO:0000313" key="10">
    <source>
        <dbReference type="EMBL" id="QJR29400.1"/>
    </source>
</evidence>
<keyword evidence="4 9" id="KW-0812">Transmembrane</keyword>
<keyword evidence="11" id="KW-1185">Reference proteome</keyword>
<feature type="transmembrane region" description="Helical" evidence="9">
    <location>
        <begin position="218"/>
        <end position="249"/>
    </location>
</feature>
<evidence type="ECO:0000256" key="8">
    <source>
        <dbReference type="ARBA" id="ARBA00034708"/>
    </source>
</evidence>
<keyword evidence="6" id="KW-0406">Ion transport</keyword>
<feature type="transmembrane region" description="Helical" evidence="9">
    <location>
        <begin position="24"/>
        <end position="43"/>
    </location>
</feature>
<comment type="subcellular location">
    <subcellularLocation>
        <location evidence="1">Cell membrane</location>
        <topology evidence="1">Multi-pass membrane protein</topology>
    </subcellularLocation>
</comment>
<evidence type="ECO:0000256" key="3">
    <source>
        <dbReference type="ARBA" id="ARBA00022475"/>
    </source>
</evidence>
<reference evidence="10 11" key="1">
    <citation type="submission" date="2020-05" db="EMBL/GenBank/DDBJ databases">
        <title>Compete genome of Limnobacter sp. SAORIC-580.</title>
        <authorList>
            <person name="Song J."/>
            <person name="Cho J.-C."/>
        </authorList>
    </citation>
    <scope>NUCLEOTIDE SEQUENCE [LARGE SCALE GENOMIC DNA]</scope>
    <source>
        <strain evidence="10 11">SAORIC-580</strain>
    </source>
</reference>
<evidence type="ECO:0000256" key="6">
    <source>
        <dbReference type="ARBA" id="ARBA00023065"/>
    </source>
</evidence>
<keyword evidence="3" id="KW-1003">Cell membrane</keyword>
<dbReference type="PANTHER" id="PTHR33281:SF19">
    <property type="entry name" value="VOLTAGE-DEPENDENT ANION CHANNEL-FORMING PROTEIN YNEE"/>
    <property type="match status" value="1"/>
</dbReference>
<dbReference type="Pfam" id="PF25539">
    <property type="entry name" value="Bestrophin_2"/>
    <property type="match status" value="1"/>
</dbReference>
<protein>
    <submittedName>
        <fullName evidence="10">Bestrophin</fullName>
    </submittedName>
</protein>
<dbReference type="InterPro" id="IPR044669">
    <property type="entry name" value="YneE/VCCN1/2-like"/>
</dbReference>
<dbReference type="Proteomes" id="UP000501130">
    <property type="component" value="Chromosome"/>
</dbReference>
<evidence type="ECO:0000256" key="1">
    <source>
        <dbReference type="ARBA" id="ARBA00004651"/>
    </source>
</evidence>
<evidence type="ECO:0000256" key="5">
    <source>
        <dbReference type="ARBA" id="ARBA00022989"/>
    </source>
</evidence>
<keyword evidence="5 9" id="KW-1133">Transmembrane helix</keyword>
<dbReference type="RefSeq" id="WP_171098750.1">
    <property type="nucleotide sequence ID" value="NZ_CP053084.1"/>
</dbReference>
<dbReference type="PANTHER" id="PTHR33281">
    <property type="entry name" value="UPF0187 PROTEIN YNEE"/>
    <property type="match status" value="1"/>
</dbReference>
<comment type="similarity">
    <text evidence="8">Belongs to the anion channel-forming bestrophin (TC 1.A.46) family.</text>
</comment>
<evidence type="ECO:0000256" key="4">
    <source>
        <dbReference type="ARBA" id="ARBA00022692"/>
    </source>
</evidence>
<evidence type="ECO:0000256" key="9">
    <source>
        <dbReference type="SAM" id="Phobius"/>
    </source>
</evidence>
<keyword evidence="2" id="KW-0813">Transport</keyword>
<feature type="transmembrane region" description="Helical" evidence="9">
    <location>
        <begin position="49"/>
        <end position="70"/>
    </location>
</feature>
<gene>
    <name evidence="10" type="ORF">HKT17_06575</name>
</gene>
<sequence length="303" mass="34068">MIVRPRPRAYQLLFILRGSVVRHIAWKVVAIALLSCLVVWWSHGEPIEFLNAGLGTFSILGLALSVFLGFRNNACYDRWWEARKHWGDLIVHSRNLARELAALFPNVAQREVLVSLLIGFSHALAARLRDQDEAQAASKWLNESDKTSIQMSRNVPNGVLQLFDARLAGLYRQGLISDIVYQILSQKVSALAAVQGACERIKTTPTPFAYSLLLRRTAWLFCLLLPFSLAPSLNFLTPLIVATIAYTFFGLDYLGDELEEPFGLLDNDLPLNTLVRVIEVDLLESLNKKDLPPNLTPVNYLLQ</sequence>
<accession>A0ABX6N4T4</accession>
<proteinExistence type="inferred from homology"/>
<dbReference type="EMBL" id="CP053084">
    <property type="protein sequence ID" value="QJR29400.1"/>
    <property type="molecule type" value="Genomic_DNA"/>
</dbReference>
<keyword evidence="7 9" id="KW-0472">Membrane</keyword>
<evidence type="ECO:0000256" key="2">
    <source>
        <dbReference type="ARBA" id="ARBA00022448"/>
    </source>
</evidence>